<gene>
    <name evidence="4" type="ORF">DT23_14920</name>
</gene>
<proteinExistence type="predicted"/>
<dbReference type="InterPro" id="IPR013762">
    <property type="entry name" value="Integrase-like_cat_sf"/>
</dbReference>
<evidence type="ECO:0000313" key="4">
    <source>
        <dbReference type="EMBL" id="KEO60014.1"/>
    </source>
</evidence>
<dbReference type="AlphaFoldDB" id="A0A074JU78"/>
<feature type="region of interest" description="Disordered" evidence="2">
    <location>
        <begin position="231"/>
        <end position="264"/>
    </location>
</feature>
<name>A0A074JU78_9RHOB</name>
<evidence type="ECO:0000313" key="5">
    <source>
        <dbReference type="Proteomes" id="UP000027471"/>
    </source>
</evidence>
<comment type="caution">
    <text evidence="4">The sequence shown here is derived from an EMBL/GenBank/DDBJ whole genome shotgun (WGS) entry which is preliminary data.</text>
</comment>
<dbReference type="Proteomes" id="UP000027471">
    <property type="component" value="Unassembled WGS sequence"/>
</dbReference>
<dbReference type="Gene3D" id="1.10.443.10">
    <property type="entry name" value="Intergrase catalytic core"/>
    <property type="match status" value="1"/>
</dbReference>
<dbReference type="OrthoDB" id="7731265at2"/>
<sequence>MTLNDIYLALPNLYSVSSAKAYSAAFRRVEKLTGRTLKQIPADDVAWTEIARHIVCAGEFRAATPKAAERAFHTWSGKISAAIRKAMEATAEVPVAPDARLAWDQLIDYAKRVQNRPGPDGCKVLPGMADVSLANLRARVGHVFPSELDNEAATEVLSCIPSDKTASFRRSLKLFDKMIIQKDRHEEIAALLPVSPVGPLPGRRDAPLDWTALPASLVTSCDAAIDRAINGERPQRDRFGGKLGADPLPQRSKNKRKIRNPELRRKNHRQALSWLIRHTWSDRTPPPGVTQLEDLLTSKHVKMATAKYAERTKQSKSLKGANETSSTNSWLATLDTLAKRNDLGDDVLDAIADLRFSDTVHSDYANEMAAERAAFLKLLDHNPEVVRAILTGPRVLAREARRGFDRWETLGAHAQTEALHIAMASAAMALQLSRPLRTRNIHELTVSGEGAELCLPRRKGSLAMIDIARTRVKNNREIFHEVPAAQWKTLALWIEEGRARWCASHGIDPDLNPYLFPGTKSGAPISRATFNKTWNRGMSRIGVIGLSPHLMRHVGATLYIAQYPGAYGVVADLLCDKIGTVEAFYSRGAGREASRLFAEVIQRLDPTLHLT</sequence>
<feature type="compositionally biased region" description="Basic and acidic residues" evidence="2">
    <location>
        <begin position="231"/>
        <end position="240"/>
    </location>
</feature>
<dbReference type="InterPro" id="IPR011010">
    <property type="entry name" value="DNA_brk_join_enz"/>
</dbReference>
<keyword evidence="1" id="KW-0233">DNA recombination</keyword>
<dbReference type="InterPro" id="IPR002104">
    <property type="entry name" value="Integrase_catalytic"/>
</dbReference>
<feature type="domain" description="Tyr recombinase" evidence="3">
    <location>
        <begin position="405"/>
        <end position="598"/>
    </location>
</feature>
<accession>A0A074JU78</accession>
<dbReference type="GO" id="GO:0015074">
    <property type="term" value="P:DNA integration"/>
    <property type="evidence" value="ECO:0007669"/>
    <property type="project" value="InterPro"/>
</dbReference>
<dbReference type="GO" id="GO:0006310">
    <property type="term" value="P:DNA recombination"/>
    <property type="evidence" value="ECO:0007669"/>
    <property type="project" value="UniProtKB-KW"/>
</dbReference>
<evidence type="ECO:0000256" key="2">
    <source>
        <dbReference type="SAM" id="MobiDB-lite"/>
    </source>
</evidence>
<evidence type="ECO:0000259" key="3">
    <source>
        <dbReference type="PROSITE" id="PS51898"/>
    </source>
</evidence>
<dbReference type="EMBL" id="AUNB01000025">
    <property type="protein sequence ID" value="KEO60014.1"/>
    <property type="molecule type" value="Genomic_DNA"/>
</dbReference>
<dbReference type="STRING" id="1353528.DT23_14920"/>
<evidence type="ECO:0000256" key="1">
    <source>
        <dbReference type="ARBA" id="ARBA00023172"/>
    </source>
</evidence>
<reference evidence="4 5" key="1">
    <citation type="journal article" date="2015" name="Antonie Van Leeuwenhoek">
        <title>Thioclava indica sp. nov., isolated from surface seawater of the Indian Ocean.</title>
        <authorList>
            <person name="Liu Y."/>
            <person name="Lai Q."/>
            <person name="Du J."/>
            <person name="Xu H."/>
            <person name="Jiang L."/>
            <person name="Shao Z."/>
        </authorList>
    </citation>
    <scope>NUCLEOTIDE SEQUENCE [LARGE SCALE GENOMIC DNA]</scope>
    <source>
        <strain evidence="4 5">DT23-4</strain>
    </source>
</reference>
<organism evidence="4 5">
    <name type="scientific">Thioclava indica</name>
    <dbReference type="NCBI Taxonomy" id="1353528"/>
    <lineage>
        <taxon>Bacteria</taxon>
        <taxon>Pseudomonadati</taxon>
        <taxon>Pseudomonadota</taxon>
        <taxon>Alphaproteobacteria</taxon>
        <taxon>Rhodobacterales</taxon>
        <taxon>Paracoccaceae</taxon>
        <taxon>Thioclava</taxon>
    </lineage>
</organism>
<dbReference type="GO" id="GO:0003677">
    <property type="term" value="F:DNA binding"/>
    <property type="evidence" value="ECO:0007669"/>
    <property type="project" value="InterPro"/>
</dbReference>
<protein>
    <recommendedName>
        <fullName evidence="3">Tyr recombinase domain-containing protein</fullName>
    </recommendedName>
</protein>
<dbReference type="eggNOG" id="COG4974">
    <property type="taxonomic scope" value="Bacteria"/>
</dbReference>
<dbReference type="RefSeq" id="WP_038130595.1">
    <property type="nucleotide sequence ID" value="NZ_AUNB01000025.1"/>
</dbReference>
<keyword evidence="5" id="KW-1185">Reference proteome</keyword>
<dbReference type="SUPFAM" id="SSF56349">
    <property type="entry name" value="DNA breaking-rejoining enzymes"/>
    <property type="match status" value="1"/>
</dbReference>
<dbReference type="PROSITE" id="PS51898">
    <property type="entry name" value="TYR_RECOMBINASE"/>
    <property type="match status" value="1"/>
</dbReference>